<name>A0AA38I5D1_9CUCU</name>
<comment type="caution">
    <text evidence="2">The sequence shown here is derived from an EMBL/GenBank/DDBJ whole genome shotgun (WGS) entry which is preliminary data.</text>
</comment>
<gene>
    <name evidence="2" type="ORF">Zmor_021101</name>
</gene>
<protein>
    <submittedName>
        <fullName evidence="2">Uncharacterized protein</fullName>
    </submittedName>
</protein>
<proteinExistence type="predicted"/>
<evidence type="ECO:0000256" key="1">
    <source>
        <dbReference type="SAM" id="MobiDB-lite"/>
    </source>
</evidence>
<dbReference type="Proteomes" id="UP001168821">
    <property type="component" value="Unassembled WGS sequence"/>
</dbReference>
<evidence type="ECO:0000313" key="2">
    <source>
        <dbReference type="EMBL" id="KAJ3649351.1"/>
    </source>
</evidence>
<evidence type="ECO:0000313" key="3">
    <source>
        <dbReference type="Proteomes" id="UP001168821"/>
    </source>
</evidence>
<accession>A0AA38I5D1</accession>
<reference evidence="2" key="1">
    <citation type="journal article" date="2023" name="G3 (Bethesda)">
        <title>Whole genome assemblies of Zophobas morio and Tenebrio molitor.</title>
        <authorList>
            <person name="Kaur S."/>
            <person name="Stinson S.A."/>
            <person name="diCenzo G.C."/>
        </authorList>
    </citation>
    <scope>NUCLEOTIDE SEQUENCE</scope>
    <source>
        <strain evidence="2">QUZm001</strain>
    </source>
</reference>
<dbReference type="AlphaFoldDB" id="A0AA38I5D1"/>
<dbReference type="EMBL" id="JALNTZ010000006">
    <property type="protein sequence ID" value="KAJ3649351.1"/>
    <property type="molecule type" value="Genomic_DNA"/>
</dbReference>
<sequence length="135" mass="15057">MKLIIIRHDLVKLLTPHRNENKSQLAGNAVLQVLATKRSFPASYPNPLSPHQSQPRQKTFAAPSCRAPRVTLLSRKTARHPDVTRIQSAPSPKAVLLSPTFLQPGFLLSHRPEVFGDGLALARLTVDLVREKREM</sequence>
<keyword evidence="3" id="KW-1185">Reference proteome</keyword>
<feature type="region of interest" description="Disordered" evidence="1">
    <location>
        <begin position="42"/>
        <end position="64"/>
    </location>
</feature>
<organism evidence="2 3">
    <name type="scientific">Zophobas morio</name>
    <dbReference type="NCBI Taxonomy" id="2755281"/>
    <lineage>
        <taxon>Eukaryota</taxon>
        <taxon>Metazoa</taxon>
        <taxon>Ecdysozoa</taxon>
        <taxon>Arthropoda</taxon>
        <taxon>Hexapoda</taxon>
        <taxon>Insecta</taxon>
        <taxon>Pterygota</taxon>
        <taxon>Neoptera</taxon>
        <taxon>Endopterygota</taxon>
        <taxon>Coleoptera</taxon>
        <taxon>Polyphaga</taxon>
        <taxon>Cucujiformia</taxon>
        <taxon>Tenebrionidae</taxon>
        <taxon>Zophobas</taxon>
    </lineage>
</organism>